<gene>
    <name evidence="1" type="ORF">ERS852471_03142</name>
</gene>
<evidence type="ECO:0000313" key="1">
    <source>
        <dbReference type="EMBL" id="CUP17531.1"/>
    </source>
</evidence>
<reference evidence="1 2" key="1">
    <citation type="submission" date="2015-09" db="EMBL/GenBank/DDBJ databases">
        <authorList>
            <consortium name="Pathogen Informatics"/>
        </authorList>
    </citation>
    <scope>NUCLEOTIDE SEQUENCE [LARGE SCALE GENOMIC DNA]</scope>
    <source>
        <strain evidence="1 2">2789STDY5834856</strain>
    </source>
</reference>
<accession>A0A174L3Y5</accession>
<dbReference type="Proteomes" id="UP000095594">
    <property type="component" value="Unassembled WGS sequence"/>
</dbReference>
<dbReference type="EMBL" id="CYZX01000029">
    <property type="protein sequence ID" value="CUP17531.1"/>
    <property type="molecule type" value="Genomic_DNA"/>
</dbReference>
<organism evidence="1 2">
    <name type="scientific">Clostridium disporicum</name>
    <dbReference type="NCBI Taxonomy" id="84024"/>
    <lineage>
        <taxon>Bacteria</taxon>
        <taxon>Bacillati</taxon>
        <taxon>Bacillota</taxon>
        <taxon>Clostridia</taxon>
        <taxon>Eubacteriales</taxon>
        <taxon>Clostridiaceae</taxon>
        <taxon>Clostridium</taxon>
    </lineage>
</organism>
<proteinExistence type="predicted"/>
<dbReference type="RefSeq" id="WP_278336526.1">
    <property type="nucleotide sequence ID" value="NZ_CABIXQ010000029.1"/>
</dbReference>
<sequence length="42" mass="4811">MRIGKIIIPTEVLCARFLLTINVELKEIIIILEKKECISPCL</sequence>
<name>A0A174L3Y5_9CLOT</name>
<evidence type="ECO:0000313" key="2">
    <source>
        <dbReference type="Proteomes" id="UP000095594"/>
    </source>
</evidence>
<dbReference type="AlphaFoldDB" id="A0A174L3Y5"/>
<protein>
    <submittedName>
        <fullName evidence="1">Uncharacterized protein</fullName>
    </submittedName>
</protein>